<evidence type="ECO:0000313" key="1">
    <source>
        <dbReference type="EMBL" id="RRJ90308.1"/>
    </source>
</evidence>
<dbReference type="RefSeq" id="WP_125019136.1">
    <property type="nucleotide sequence ID" value="NZ_RQVQ01000018.1"/>
</dbReference>
<dbReference type="OrthoDB" id="1460576at2"/>
<dbReference type="AlphaFoldDB" id="A0A3P3W795"/>
<proteinExistence type="predicted"/>
<dbReference type="Proteomes" id="UP000275719">
    <property type="component" value="Unassembled WGS sequence"/>
</dbReference>
<keyword evidence="2" id="KW-1185">Reference proteome</keyword>
<sequence length="178" mass="21348">METTLTLKESIKEKIRDNFFEIKKQSGYYRLYTFILNRVNNFNTIYLPVSGTLKNLKDKFEKKSVHYPAFWSATEMNLSSNEHAPMEKEMAYELNSLTKEELDLLLIECLKELKKDGLFENEIPEFSIYIQDDENNKEIEEYSFKMINGKSYWKHFKKRKTNSEKSLTNLLLDKYHLR</sequence>
<dbReference type="EMBL" id="RQVQ01000018">
    <property type="protein sequence ID" value="RRJ90308.1"/>
    <property type="molecule type" value="Genomic_DNA"/>
</dbReference>
<gene>
    <name evidence="1" type="ORF">EG240_09380</name>
</gene>
<accession>A0A3P3W795</accession>
<reference evidence="1 2" key="1">
    <citation type="submission" date="2018-11" db="EMBL/GenBank/DDBJ databases">
        <title>Flavobacterium sp. nov., YIM 102701-2 draft genome.</title>
        <authorList>
            <person name="Li G."/>
            <person name="Jiang Y."/>
        </authorList>
    </citation>
    <scope>NUCLEOTIDE SEQUENCE [LARGE SCALE GENOMIC DNA]</scope>
    <source>
        <strain evidence="1 2">YIM 102701-2</strain>
    </source>
</reference>
<comment type="caution">
    <text evidence="1">The sequence shown here is derived from an EMBL/GenBank/DDBJ whole genome shotgun (WGS) entry which is preliminary data.</text>
</comment>
<name>A0A3P3W795_9FLAO</name>
<evidence type="ECO:0000313" key="2">
    <source>
        <dbReference type="Proteomes" id="UP000275719"/>
    </source>
</evidence>
<organism evidence="1 2">
    <name type="scientific">Paenimyroides tangerinum</name>
    <dbReference type="NCBI Taxonomy" id="2488728"/>
    <lineage>
        <taxon>Bacteria</taxon>
        <taxon>Pseudomonadati</taxon>
        <taxon>Bacteroidota</taxon>
        <taxon>Flavobacteriia</taxon>
        <taxon>Flavobacteriales</taxon>
        <taxon>Flavobacteriaceae</taxon>
        <taxon>Paenimyroides</taxon>
    </lineage>
</organism>
<protein>
    <submittedName>
        <fullName evidence="1">Uncharacterized protein</fullName>
    </submittedName>
</protein>